<dbReference type="Proteomes" id="UP000283474">
    <property type="component" value="Chromosome"/>
</dbReference>
<sequence>MNILTGTKLVKLLAFSAVALTASASAEIKIGLIGPMSGAAAVYGTEAKKGAEFALEQLEEAGNKAAKAIKLISADSAGNPGLAAQAAERMVSSDKVTAIIGGMTSAETQAIIEVTRKAEVVQLSPLAQDNSLTQQGNPWFFRIAQSADDFGAKAAQWMMNDHGAKRVFILARNDNYGISNADGFAAGLKEQGGTEVGRATYEPTAKDFRPILRTVAQAKPDFVAIMGFYTDAALIVKQMGEMKIDVSVYANTAPGLPQFSQIAGPAAIGTYGALYYFAGSVDTERGKQFVDQWKAEYKRTPSQYEAMGYDAMLLLAHTLNSLPDVDTATSDQLKDALLKVSGFQGGAGPISIKPNGDVERPLPFVRLGKNGLELDSLVQ</sequence>
<dbReference type="InterPro" id="IPR028081">
    <property type="entry name" value="Leu-bd"/>
</dbReference>
<accession>A0A410GEB7</accession>
<dbReference type="Pfam" id="PF13458">
    <property type="entry name" value="Peripla_BP_6"/>
    <property type="match status" value="1"/>
</dbReference>
<keyword evidence="4" id="KW-0029">Amino-acid transport</keyword>
<evidence type="ECO:0000256" key="2">
    <source>
        <dbReference type="ARBA" id="ARBA00022448"/>
    </source>
</evidence>
<feature type="chain" id="PRO_5019170104" description="Leucine-binding protein domain-containing protein" evidence="5">
    <location>
        <begin position="27"/>
        <end position="379"/>
    </location>
</feature>
<evidence type="ECO:0000256" key="3">
    <source>
        <dbReference type="ARBA" id="ARBA00022729"/>
    </source>
</evidence>
<evidence type="ECO:0000256" key="5">
    <source>
        <dbReference type="SAM" id="SignalP"/>
    </source>
</evidence>
<dbReference type="SUPFAM" id="SSF53822">
    <property type="entry name" value="Periplasmic binding protein-like I"/>
    <property type="match status" value="1"/>
</dbReference>
<dbReference type="PRINTS" id="PR00337">
    <property type="entry name" value="LEUILEVALBP"/>
</dbReference>
<name>A0A410GEB7_9BURK</name>
<keyword evidence="3 5" id="KW-0732">Signal</keyword>
<dbReference type="Gene3D" id="3.40.50.2300">
    <property type="match status" value="2"/>
</dbReference>
<dbReference type="RefSeq" id="WP_128355637.1">
    <property type="nucleotide sequence ID" value="NZ_CP022987.1"/>
</dbReference>
<dbReference type="GO" id="GO:0006865">
    <property type="term" value="P:amino acid transport"/>
    <property type="evidence" value="ECO:0007669"/>
    <property type="project" value="UniProtKB-KW"/>
</dbReference>
<protein>
    <recommendedName>
        <fullName evidence="6">Leucine-binding protein domain-containing protein</fullName>
    </recommendedName>
</protein>
<reference evidence="7 8" key="1">
    <citation type="submission" date="2017-08" db="EMBL/GenBank/DDBJ databases">
        <authorList>
            <person name="Park S.-J."/>
            <person name="Kim H."/>
        </authorList>
    </citation>
    <scope>NUCLEOTIDE SEQUENCE [LARGE SCALE GENOMIC DNA]</scope>
    <source>
        <strain evidence="8">ye3</strain>
    </source>
</reference>
<dbReference type="InterPro" id="IPR000709">
    <property type="entry name" value="Leu_Ile_Val-bd"/>
</dbReference>
<evidence type="ECO:0000313" key="7">
    <source>
        <dbReference type="EMBL" id="QAA94640.1"/>
    </source>
</evidence>
<dbReference type="OrthoDB" id="9783240at2"/>
<keyword evidence="8" id="KW-1185">Reference proteome</keyword>
<dbReference type="InterPro" id="IPR028082">
    <property type="entry name" value="Peripla_BP_I"/>
</dbReference>
<evidence type="ECO:0000259" key="6">
    <source>
        <dbReference type="Pfam" id="PF13458"/>
    </source>
</evidence>
<feature type="signal peptide" evidence="5">
    <location>
        <begin position="1"/>
        <end position="26"/>
    </location>
</feature>
<dbReference type="PANTHER" id="PTHR30483">
    <property type="entry name" value="LEUCINE-SPECIFIC-BINDING PROTEIN"/>
    <property type="match status" value="1"/>
</dbReference>
<comment type="similarity">
    <text evidence="1">Belongs to the leucine-binding protein family.</text>
</comment>
<evidence type="ECO:0000313" key="8">
    <source>
        <dbReference type="Proteomes" id="UP000283474"/>
    </source>
</evidence>
<organism evidence="7 8">
    <name type="scientific">Pollutimonas thiosulfatoxidans</name>
    <dbReference type="NCBI Taxonomy" id="2028345"/>
    <lineage>
        <taxon>Bacteria</taxon>
        <taxon>Pseudomonadati</taxon>
        <taxon>Pseudomonadota</taxon>
        <taxon>Betaproteobacteria</taxon>
        <taxon>Burkholderiales</taxon>
        <taxon>Alcaligenaceae</taxon>
        <taxon>Pollutimonas</taxon>
    </lineage>
</organism>
<keyword evidence="2" id="KW-0813">Transport</keyword>
<evidence type="ECO:0000256" key="4">
    <source>
        <dbReference type="ARBA" id="ARBA00022970"/>
    </source>
</evidence>
<dbReference type="EMBL" id="CP022987">
    <property type="protein sequence ID" value="QAA94640.1"/>
    <property type="molecule type" value="Genomic_DNA"/>
</dbReference>
<proteinExistence type="inferred from homology"/>
<dbReference type="AlphaFoldDB" id="A0A410GEB7"/>
<evidence type="ECO:0000256" key="1">
    <source>
        <dbReference type="ARBA" id="ARBA00010062"/>
    </source>
</evidence>
<dbReference type="PANTHER" id="PTHR30483:SF6">
    <property type="entry name" value="PERIPLASMIC BINDING PROTEIN OF ABC TRANSPORTER FOR NATURAL AMINO ACIDS"/>
    <property type="match status" value="1"/>
</dbReference>
<dbReference type="InterPro" id="IPR051010">
    <property type="entry name" value="BCAA_transport"/>
</dbReference>
<dbReference type="KEGG" id="pus:CKA81_12935"/>
<feature type="domain" description="Leucine-binding protein" evidence="6">
    <location>
        <begin position="27"/>
        <end position="370"/>
    </location>
</feature>
<gene>
    <name evidence="7" type="ORF">CKA81_12935</name>
</gene>